<evidence type="ECO:0000313" key="2">
    <source>
        <dbReference type="EMBL" id="MBD0420409.1"/>
    </source>
</evidence>
<dbReference type="InterPro" id="IPR028978">
    <property type="entry name" value="Chorismate_lyase_/UTRA_dom_sf"/>
</dbReference>
<keyword evidence="3" id="KW-1185">Reference proteome</keyword>
<dbReference type="EMBL" id="JACVQF010000187">
    <property type="protein sequence ID" value="MBD0420409.1"/>
    <property type="molecule type" value="Genomic_DNA"/>
</dbReference>
<feature type="region of interest" description="Disordered" evidence="1">
    <location>
        <begin position="1"/>
        <end position="38"/>
    </location>
</feature>
<protein>
    <recommendedName>
        <fullName evidence="4">Chorismate lyase</fullName>
    </recommendedName>
</protein>
<dbReference type="Gene3D" id="3.40.1410.10">
    <property type="entry name" value="Chorismate lyase-like"/>
    <property type="match status" value="1"/>
</dbReference>
<sequence>MTRPHPAAPARPRPHPRAGRAVPVPSPDPPQNRGDHPCARPAVLRAERFTHPFTRRLLTHQGSTTALLEQHLATRLTLRLVSQNVQSSHAVAATVLPLLGLDTDVPWLVRRTELHDDSARVVSRNLVMGPLPRRPEMAGILTSATVPLGRALAGLRLPQERRLLRVGRSPWPPRSRPAAWRGYVLAVPGESPWYVEEFFHPDIAPAHLRTAPGPAPGPAATRATP</sequence>
<feature type="compositionally biased region" description="Pro residues" evidence="1">
    <location>
        <begin position="1"/>
        <end position="11"/>
    </location>
</feature>
<dbReference type="AlphaFoldDB" id="A0A926L3H4"/>
<evidence type="ECO:0008006" key="4">
    <source>
        <dbReference type="Google" id="ProtNLM"/>
    </source>
</evidence>
<name>A0A926L3H4_9ACTN</name>
<dbReference type="RefSeq" id="WP_188181395.1">
    <property type="nucleotide sequence ID" value="NZ_JACVQF010000187.1"/>
</dbReference>
<gene>
    <name evidence="2" type="ORF">H0H10_14855</name>
</gene>
<evidence type="ECO:0000313" key="3">
    <source>
        <dbReference type="Proteomes" id="UP000621210"/>
    </source>
</evidence>
<accession>A0A926L3H4</accession>
<reference evidence="2" key="2">
    <citation type="submission" date="2020-09" db="EMBL/GenBank/DDBJ databases">
        <authorList>
            <person name="Luo X."/>
        </authorList>
    </citation>
    <scope>NUCLEOTIDE SEQUENCE</scope>
    <source>
        <strain evidence="2">TRM S81-3</strain>
    </source>
</reference>
<reference evidence="2" key="1">
    <citation type="submission" date="2020-09" db="EMBL/GenBank/DDBJ databases">
        <title>Streptomyces grisecoloratus sp. nov., isolated from cotton soil.</title>
        <authorList>
            <person name="Xing L."/>
        </authorList>
    </citation>
    <scope>NUCLEOTIDE SEQUENCE</scope>
    <source>
        <strain evidence="2">TRM S81-3</strain>
    </source>
</reference>
<evidence type="ECO:0000256" key="1">
    <source>
        <dbReference type="SAM" id="MobiDB-lite"/>
    </source>
</evidence>
<comment type="caution">
    <text evidence="2">The sequence shown here is derived from an EMBL/GenBank/DDBJ whole genome shotgun (WGS) entry which is preliminary data.</text>
</comment>
<dbReference type="SUPFAM" id="SSF64288">
    <property type="entry name" value="Chorismate lyase-like"/>
    <property type="match status" value="1"/>
</dbReference>
<organism evidence="2 3">
    <name type="scientific">Streptomyces griseicoloratus</name>
    <dbReference type="NCBI Taxonomy" id="2752516"/>
    <lineage>
        <taxon>Bacteria</taxon>
        <taxon>Bacillati</taxon>
        <taxon>Actinomycetota</taxon>
        <taxon>Actinomycetes</taxon>
        <taxon>Kitasatosporales</taxon>
        <taxon>Streptomycetaceae</taxon>
        <taxon>Streptomyces</taxon>
    </lineage>
</organism>
<proteinExistence type="predicted"/>
<dbReference type="Proteomes" id="UP000621210">
    <property type="component" value="Unassembled WGS sequence"/>
</dbReference>